<organism evidence="13 14">
    <name type="scientific">Eptesipox virus</name>
    <dbReference type="NCBI Taxonomy" id="1329402"/>
    <lineage>
        <taxon>Viruses</taxon>
        <taxon>Varidnaviria</taxon>
        <taxon>Bamfordvirae</taxon>
        <taxon>Nucleocytoviricota</taxon>
        <taxon>Pokkesviricetes</taxon>
        <taxon>Chitovirales</taxon>
        <taxon>Poxviridae</taxon>
        <taxon>Chordopoxvirinae</taxon>
        <taxon>Vespertilionpoxvirus</taxon>
        <taxon>Vespertilionpoxvirus eptesipox</taxon>
    </lineage>
</organism>
<keyword evidence="9" id="KW-0067">ATP-binding</keyword>
<comment type="pathway">
    <text evidence="1">Pyrimidine metabolism; dTTP biosynthesis.</text>
</comment>
<proteinExistence type="inferred from homology"/>
<dbReference type="PANTHER" id="PTHR10344:SF1">
    <property type="entry name" value="THYMIDYLATE KINASE"/>
    <property type="match status" value="1"/>
</dbReference>
<dbReference type="NCBIfam" id="TIGR00041">
    <property type="entry name" value="DTMP_kinase"/>
    <property type="match status" value="1"/>
</dbReference>
<comment type="similarity">
    <text evidence="2">Belongs to the thymidylate kinase family.</text>
</comment>
<keyword evidence="14" id="KW-1185">Reference proteome</keyword>
<dbReference type="CDD" id="cd01672">
    <property type="entry name" value="TMPK"/>
    <property type="match status" value="1"/>
</dbReference>
<evidence type="ECO:0000259" key="12">
    <source>
        <dbReference type="Pfam" id="PF02223"/>
    </source>
</evidence>
<gene>
    <name evidence="13" type="ORF">EPTV-WA-147</name>
</gene>
<evidence type="ECO:0000256" key="9">
    <source>
        <dbReference type="ARBA" id="ARBA00022840"/>
    </source>
</evidence>
<evidence type="ECO:0000256" key="8">
    <source>
        <dbReference type="ARBA" id="ARBA00022777"/>
    </source>
</evidence>
<dbReference type="EMBL" id="KY747497">
    <property type="protein sequence ID" value="ASK51348.1"/>
    <property type="molecule type" value="Genomic_DNA"/>
</dbReference>
<dbReference type="GO" id="GO:0004798">
    <property type="term" value="F:dTMP kinase activity"/>
    <property type="evidence" value="ECO:0007669"/>
    <property type="project" value="UniProtKB-EC"/>
</dbReference>
<dbReference type="InterPro" id="IPR039430">
    <property type="entry name" value="Thymidylate_kin-like_dom"/>
</dbReference>
<dbReference type="GO" id="GO:0004550">
    <property type="term" value="F:nucleoside diphosphate kinase activity"/>
    <property type="evidence" value="ECO:0007669"/>
    <property type="project" value="TreeGrafter"/>
</dbReference>
<dbReference type="GO" id="GO:0005524">
    <property type="term" value="F:ATP binding"/>
    <property type="evidence" value="ECO:0007669"/>
    <property type="project" value="UniProtKB-KW"/>
</dbReference>
<keyword evidence="5" id="KW-0808">Transferase</keyword>
<evidence type="ECO:0000256" key="3">
    <source>
        <dbReference type="ARBA" id="ARBA00012980"/>
    </source>
</evidence>
<dbReference type="OrthoDB" id="9060at10239"/>
<evidence type="ECO:0000256" key="1">
    <source>
        <dbReference type="ARBA" id="ARBA00004992"/>
    </source>
</evidence>
<evidence type="ECO:0000256" key="2">
    <source>
        <dbReference type="ARBA" id="ARBA00009776"/>
    </source>
</evidence>
<dbReference type="InterPro" id="IPR018094">
    <property type="entry name" value="Thymidylate_kinase"/>
</dbReference>
<evidence type="ECO:0000256" key="5">
    <source>
        <dbReference type="ARBA" id="ARBA00022679"/>
    </source>
</evidence>
<dbReference type="PANTHER" id="PTHR10344">
    <property type="entry name" value="THYMIDYLATE KINASE"/>
    <property type="match status" value="1"/>
</dbReference>
<dbReference type="SUPFAM" id="SSF52540">
    <property type="entry name" value="P-loop containing nucleoside triphosphate hydrolases"/>
    <property type="match status" value="1"/>
</dbReference>
<evidence type="ECO:0000256" key="6">
    <source>
        <dbReference type="ARBA" id="ARBA00022727"/>
    </source>
</evidence>
<dbReference type="FunFam" id="3.40.50.300:FF:000679">
    <property type="entry name" value="Thymidylate kinase"/>
    <property type="match status" value="1"/>
</dbReference>
<dbReference type="InterPro" id="IPR027417">
    <property type="entry name" value="P-loop_NTPase"/>
</dbReference>
<evidence type="ECO:0000313" key="13">
    <source>
        <dbReference type="EMBL" id="ASK51348.1"/>
    </source>
</evidence>
<dbReference type="UniPathway" id="UPA00575"/>
<dbReference type="Proteomes" id="UP000217428">
    <property type="component" value="Segment"/>
</dbReference>
<dbReference type="GO" id="GO:0006227">
    <property type="term" value="P:dUDP biosynthetic process"/>
    <property type="evidence" value="ECO:0007669"/>
    <property type="project" value="TreeGrafter"/>
</dbReference>
<dbReference type="PROSITE" id="PS01331">
    <property type="entry name" value="THYMIDYLATE_KINASE"/>
    <property type="match status" value="1"/>
</dbReference>
<evidence type="ECO:0000256" key="10">
    <source>
        <dbReference type="ARBA" id="ARBA00029962"/>
    </source>
</evidence>
<reference evidence="13 14" key="1">
    <citation type="journal article" date="2017" name="Virus Genes">
        <title>Characterization of Eptesipoxvirus, a novel poxvirus from a microchiropteran bat.</title>
        <authorList>
            <person name="Tu S.L."/>
            <person name="Nakazawa Y."/>
            <person name="Gao J."/>
            <person name="Wilkins K."/>
            <person name="Gallardo-Romero N."/>
            <person name="Li Y."/>
            <person name="Emerson G.L."/>
            <person name="Carroll D.S."/>
            <person name="Upton C."/>
        </authorList>
    </citation>
    <scope>NUCLEOTIDE SEQUENCE [LARGE SCALE GENOMIC DNA]</scope>
    <source>
        <strain evidence="13 14">Washington</strain>
    </source>
</reference>
<protein>
    <recommendedName>
        <fullName evidence="4">Thymidylate kinase</fullName>
        <ecNumber evidence="3">2.7.4.9</ecNumber>
    </recommendedName>
    <alternativeName>
        <fullName evidence="10">dTMP kinase</fullName>
    </alternativeName>
</protein>
<evidence type="ECO:0000256" key="7">
    <source>
        <dbReference type="ARBA" id="ARBA00022741"/>
    </source>
</evidence>
<dbReference type="GO" id="GO:0006235">
    <property type="term" value="P:dTTP biosynthetic process"/>
    <property type="evidence" value="ECO:0007669"/>
    <property type="project" value="UniProtKB-UniPathway"/>
</dbReference>
<dbReference type="Gene3D" id="3.40.50.300">
    <property type="entry name" value="P-loop containing nucleotide triphosphate hydrolases"/>
    <property type="match status" value="1"/>
</dbReference>
<sequence>MEGKLIVFEGLDKSGKSTQCKKLYNYMLNNNIKCILMTFPNRSTDIGNIIDKYLKKEINLPDESIHLLFSANRWEFNNILKKHIDEGVHVILDRYTFSGIAFSAAKGLDINWCKECDKGLKKADIVFYLETNFKNLTREMFGNERYETYTFQHKVKYMYDYLINNYSLDSQIEIIDASLSINDVFKNIKNKLTFL</sequence>
<keyword evidence="7" id="KW-0547">Nucleotide-binding</keyword>
<feature type="domain" description="Thymidylate kinase-like" evidence="12">
    <location>
        <begin position="8"/>
        <end position="188"/>
    </location>
</feature>
<dbReference type="EC" id="2.7.4.9" evidence="3"/>
<comment type="catalytic activity">
    <reaction evidence="11">
        <text>dTMP + ATP = dTDP + ADP</text>
        <dbReference type="Rhea" id="RHEA:13517"/>
        <dbReference type="ChEBI" id="CHEBI:30616"/>
        <dbReference type="ChEBI" id="CHEBI:58369"/>
        <dbReference type="ChEBI" id="CHEBI:63528"/>
        <dbReference type="ChEBI" id="CHEBI:456216"/>
        <dbReference type="EC" id="2.7.4.9"/>
    </reaction>
</comment>
<name>A0A220T6K7_9POXV</name>
<accession>A0A220T6K7</accession>
<keyword evidence="6" id="KW-0545">Nucleotide biosynthesis</keyword>
<dbReference type="Pfam" id="PF02223">
    <property type="entry name" value="Thymidylate_kin"/>
    <property type="match status" value="1"/>
</dbReference>
<evidence type="ECO:0000256" key="11">
    <source>
        <dbReference type="ARBA" id="ARBA00048743"/>
    </source>
</evidence>
<evidence type="ECO:0000256" key="4">
    <source>
        <dbReference type="ARBA" id="ARBA00017144"/>
    </source>
</evidence>
<keyword evidence="8 13" id="KW-0418">Kinase</keyword>
<evidence type="ECO:0000313" key="14">
    <source>
        <dbReference type="Proteomes" id="UP000217428"/>
    </source>
</evidence>
<dbReference type="InterPro" id="IPR018095">
    <property type="entry name" value="Thymidylate_kin_CS"/>
</dbReference>
<dbReference type="GO" id="GO:0006233">
    <property type="term" value="P:dTDP biosynthetic process"/>
    <property type="evidence" value="ECO:0007669"/>
    <property type="project" value="InterPro"/>
</dbReference>